<evidence type="ECO:0000313" key="8">
    <source>
        <dbReference type="Proteomes" id="UP000278398"/>
    </source>
</evidence>
<dbReference type="GO" id="GO:0006108">
    <property type="term" value="P:malate metabolic process"/>
    <property type="evidence" value="ECO:0007669"/>
    <property type="project" value="TreeGrafter"/>
</dbReference>
<dbReference type="Gene3D" id="1.10.275.10">
    <property type="entry name" value="Fumarase/aspartase (N-terminal domain)"/>
    <property type="match status" value="1"/>
</dbReference>
<dbReference type="GO" id="GO:0006099">
    <property type="term" value="P:tricarboxylic acid cycle"/>
    <property type="evidence" value="ECO:0007669"/>
    <property type="project" value="UniProtKB-UniRule"/>
</dbReference>
<feature type="binding site" evidence="4">
    <location>
        <begin position="327"/>
        <end position="329"/>
    </location>
    <ligand>
        <name>substrate</name>
    </ligand>
</feature>
<dbReference type="PANTHER" id="PTHR11444">
    <property type="entry name" value="ASPARTATEAMMONIA/ARGININOSUCCINATE/ADENYLOSUCCINATE LYASE"/>
    <property type="match status" value="1"/>
</dbReference>
<name>A0A3R9YGC4_9HYPH</name>
<dbReference type="NCBIfam" id="TIGR00979">
    <property type="entry name" value="fumC_II"/>
    <property type="match status" value="1"/>
</dbReference>
<gene>
    <name evidence="4 7" type="primary">fumC</name>
    <name evidence="7" type="ORF">EJC49_07580</name>
</gene>
<dbReference type="HAMAP" id="MF_00743">
    <property type="entry name" value="FumaraseC"/>
    <property type="match status" value="1"/>
</dbReference>
<dbReference type="Gene3D" id="1.10.40.30">
    <property type="entry name" value="Fumarase/aspartase (C-terminal domain)"/>
    <property type="match status" value="1"/>
</dbReference>
<keyword evidence="4" id="KW-0963">Cytoplasm</keyword>
<dbReference type="PROSITE" id="PS00163">
    <property type="entry name" value="FUMARATE_LYASES"/>
    <property type="match status" value="1"/>
</dbReference>
<keyword evidence="2 4" id="KW-0816">Tricarboxylic acid cycle</keyword>
<evidence type="ECO:0000259" key="5">
    <source>
        <dbReference type="Pfam" id="PF00206"/>
    </source>
</evidence>
<keyword evidence="8" id="KW-1185">Reference proteome</keyword>
<dbReference type="FunFam" id="1.10.275.10:FF:000001">
    <property type="entry name" value="Fumarate hydratase, mitochondrial"/>
    <property type="match status" value="1"/>
</dbReference>
<evidence type="ECO:0000259" key="6">
    <source>
        <dbReference type="Pfam" id="PF10415"/>
    </source>
</evidence>
<dbReference type="GO" id="GO:0006106">
    <property type="term" value="P:fumarate metabolic process"/>
    <property type="evidence" value="ECO:0007669"/>
    <property type="project" value="InterPro"/>
</dbReference>
<feature type="site" description="Important for catalytic activity" evidence="4">
    <location>
        <position position="334"/>
    </location>
</feature>
<evidence type="ECO:0000313" key="7">
    <source>
        <dbReference type="EMBL" id="RST86999.1"/>
    </source>
</evidence>
<protein>
    <recommendedName>
        <fullName evidence="4">Fumarate hydratase class II</fullName>
        <shortName evidence="4">Fumarase C</shortName>
        <ecNumber evidence="4">4.2.1.2</ecNumber>
    </recommendedName>
    <alternativeName>
        <fullName evidence="4">Aerobic fumarase</fullName>
    </alternativeName>
    <alternativeName>
        <fullName evidence="4">Iron-independent fumarase</fullName>
    </alternativeName>
</protein>
<accession>A0A3R9YGC4</accession>
<feature type="active site" description="Proton donor/acceptor" evidence="4">
    <location>
        <position position="191"/>
    </location>
</feature>
<dbReference type="PANTHER" id="PTHR11444:SF1">
    <property type="entry name" value="FUMARATE HYDRATASE, MITOCHONDRIAL"/>
    <property type="match status" value="1"/>
</dbReference>
<reference evidence="7 8" key="1">
    <citation type="submission" date="2018-12" db="EMBL/GenBank/DDBJ databases">
        <title>Mesorhizobium carbonis sp. nov., isolated from coal mine water.</title>
        <authorList>
            <person name="Xin W."/>
            <person name="Xu Z."/>
            <person name="Xiang F."/>
            <person name="Zhang J."/>
            <person name="Xi L."/>
            <person name="Liu J."/>
        </authorList>
    </citation>
    <scope>NUCLEOTIDE SEQUENCE [LARGE SCALE GENOMIC DNA]</scope>
    <source>
        <strain evidence="7 8">B2.3</strain>
    </source>
</reference>
<evidence type="ECO:0000256" key="3">
    <source>
        <dbReference type="ARBA" id="ARBA00023239"/>
    </source>
</evidence>
<comment type="subcellular location">
    <subcellularLocation>
        <location evidence="4">Cytoplasm</location>
    </subcellularLocation>
</comment>
<feature type="binding site" description="in site B" evidence="4">
    <location>
        <begin position="132"/>
        <end position="135"/>
    </location>
    <ligand>
        <name>substrate</name>
    </ligand>
</feature>
<comment type="similarity">
    <text evidence="1 4">Belongs to the class-II fumarase/aspartase family. Fumarase subfamily.</text>
</comment>
<dbReference type="FunFam" id="1.20.200.10:FF:000001">
    <property type="entry name" value="Fumarate hydratase, mitochondrial"/>
    <property type="match status" value="1"/>
</dbReference>
<dbReference type="RefSeq" id="WP_126698901.1">
    <property type="nucleotide sequence ID" value="NZ_RWKW01000027.1"/>
</dbReference>
<feature type="binding site" evidence="4">
    <location>
        <begin position="142"/>
        <end position="144"/>
    </location>
    <ligand>
        <name>substrate</name>
    </ligand>
</feature>
<dbReference type="PRINTS" id="PR00149">
    <property type="entry name" value="FUMRATELYASE"/>
</dbReference>
<comment type="miscellaneous">
    <text evidence="4">There are 2 substrate-binding sites: the catalytic A site, and the non-catalytic B site that may play a role in the transfer of substrate or product between the active site and the solvent. Alternatively, the B site may bind allosteric effectors.</text>
</comment>
<dbReference type="InterPro" id="IPR020557">
    <property type="entry name" value="Fumarate_lyase_CS"/>
</dbReference>
<feature type="active site" evidence="4">
    <location>
        <position position="321"/>
    </location>
</feature>
<dbReference type="Pfam" id="PF10415">
    <property type="entry name" value="FumaraseC_C"/>
    <property type="match status" value="1"/>
</dbReference>
<feature type="domain" description="Fumarase C C-terminal" evidence="6">
    <location>
        <begin position="411"/>
        <end position="464"/>
    </location>
</feature>
<evidence type="ECO:0000256" key="4">
    <source>
        <dbReference type="HAMAP-Rule" id="MF_00743"/>
    </source>
</evidence>
<comment type="function">
    <text evidence="4">Involved in the TCA cycle. Catalyzes the stereospecific interconversion of fumarate to L-malate.</text>
</comment>
<dbReference type="InterPro" id="IPR018951">
    <property type="entry name" value="Fumarase_C_C"/>
</dbReference>
<evidence type="ECO:0000256" key="1">
    <source>
        <dbReference type="ARBA" id="ARBA00009084"/>
    </source>
</evidence>
<dbReference type="Proteomes" id="UP000278398">
    <property type="component" value="Unassembled WGS sequence"/>
</dbReference>
<comment type="caution">
    <text evidence="7">The sequence shown here is derived from an EMBL/GenBank/DDBJ whole genome shotgun (WGS) entry which is preliminary data.</text>
</comment>
<dbReference type="EMBL" id="RWKW01000027">
    <property type="protein sequence ID" value="RST86999.1"/>
    <property type="molecule type" value="Genomic_DNA"/>
</dbReference>
<dbReference type="GO" id="GO:0004333">
    <property type="term" value="F:fumarate hydratase activity"/>
    <property type="evidence" value="ECO:0007669"/>
    <property type="project" value="UniProtKB-UniRule"/>
</dbReference>
<dbReference type="CDD" id="cd01362">
    <property type="entry name" value="Fumarase_classII"/>
    <property type="match status" value="1"/>
</dbReference>
<dbReference type="InterPro" id="IPR005677">
    <property type="entry name" value="Fum_hydII"/>
</dbReference>
<organism evidence="7 8">
    <name type="scientific">Aquibium carbonis</name>
    <dbReference type="NCBI Taxonomy" id="2495581"/>
    <lineage>
        <taxon>Bacteria</taxon>
        <taxon>Pseudomonadati</taxon>
        <taxon>Pseudomonadota</taxon>
        <taxon>Alphaproteobacteria</taxon>
        <taxon>Hyphomicrobiales</taxon>
        <taxon>Phyllobacteriaceae</taxon>
        <taxon>Aquibium</taxon>
    </lineage>
</organism>
<dbReference type="GO" id="GO:0005737">
    <property type="term" value="C:cytoplasm"/>
    <property type="evidence" value="ECO:0007669"/>
    <property type="project" value="UniProtKB-SubCell"/>
</dbReference>
<dbReference type="InterPro" id="IPR000362">
    <property type="entry name" value="Fumarate_lyase_fam"/>
</dbReference>
<feature type="binding site" evidence="4">
    <location>
        <begin position="101"/>
        <end position="103"/>
    </location>
    <ligand>
        <name>substrate</name>
    </ligand>
</feature>
<feature type="binding site" evidence="4">
    <location>
        <position position="190"/>
    </location>
    <ligand>
        <name>substrate</name>
    </ligand>
</feature>
<dbReference type="AlphaFoldDB" id="A0A3R9YGC4"/>
<sequence>MTDARATRTETDTFGPIEVATDRYWGAQAQRSLGNFKIGWEKQPLSVVRALGIVKQAAAEANMALGRLDPTIGETIVKAAQEVIDGKLDQHFPLVVWQTGSGTQSNMNANEVISNRAIEMLGGVMGSKKPVHPNDHVNMSQSSNDTYPTAMHVACAERIVHDLLPALKHLHAALDEKAKAFDHIVKIGRTHTQDATPLTLGQEFSGYAAQVASSIRRIELTLPGLCELAQGGTAVGTGLNAPIGFAEKVAERIAAITGLPFVTAPNKFESLAAHDSMVFSHGAINAAAAALFKIANDIRFLGSGPRSGLGELSLPENEPGSSIMPGKVNPTQSEALTQVCVQVFGNNAAITFAGSQGHFELNVYNPLMAYNFLQSVQLLSDAARSFTDNCVTGIEAREDNIKAALERSLMLVTALAPTIGYDAAAKIAKTAHKNGTTLREEALATGLVTAEDYDRIVRPELMTQPG</sequence>
<evidence type="ECO:0000256" key="2">
    <source>
        <dbReference type="ARBA" id="ARBA00022532"/>
    </source>
</evidence>
<feature type="domain" description="Fumarate lyase N-terminal" evidence="5">
    <location>
        <begin position="15"/>
        <end position="345"/>
    </location>
</feature>
<comment type="pathway">
    <text evidence="4">Carbohydrate metabolism; tricarboxylic acid cycle; (S)-malate from fumarate: step 1/1.</text>
</comment>
<dbReference type="OrthoDB" id="9802809at2"/>
<dbReference type="InterPro" id="IPR022761">
    <property type="entry name" value="Fumarate_lyase_N"/>
</dbReference>
<comment type="catalytic activity">
    <reaction evidence="4">
        <text>(S)-malate = fumarate + H2O</text>
        <dbReference type="Rhea" id="RHEA:12460"/>
        <dbReference type="ChEBI" id="CHEBI:15377"/>
        <dbReference type="ChEBI" id="CHEBI:15589"/>
        <dbReference type="ChEBI" id="CHEBI:29806"/>
        <dbReference type="EC" id="4.2.1.2"/>
    </reaction>
</comment>
<feature type="binding site" evidence="4">
    <location>
        <position position="322"/>
    </location>
    <ligand>
        <name>substrate</name>
    </ligand>
</feature>
<dbReference type="PRINTS" id="PR00145">
    <property type="entry name" value="ARGSUCLYASE"/>
</dbReference>
<dbReference type="SUPFAM" id="SSF48557">
    <property type="entry name" value="L-aspartase-like"/>
    <property type="match status" value="1"/>
</dbReference>
<dbReference type="UniPathway" id="UPA00223">
    <property type="reaction ID" value="UER01007"/>
</dbReference>
<dbReference type="EC" id="4.2.1.2" evidence="4"/>
<dbReference type="NCBIfam" id="NF008909">
    <property type="entry name" value="PRK12273.1"/>
    <property type="match status" value="1"/>
</dbReference>
<dbReference type="FunFam" id="1.10.40.30:FF:000002">
    <property type="entry name" value="Fumarate hydratase class II"/>
    <property type="match status" value="1"/>
</dbReference>
<dbReference type="InterPro" id="IPR008948">
    <property type="entry name" value="L-Aspartase-like"/>
</dbReference>
<dbReference type="Pfam" id="PF00206">
    <property type="entry name" value="Lyase_1"/>
    <property type="match status" value="1"/>
</dbReference>
<comment type="subunit">
    <text evidence="4">Homotetramer.</text>
</comment>
<dbReference type="InterPro" id="IPR024083">
    <property type="entry name" value="Fumarase/histidase_N"/>
</dbReference>
<dbReference type="Gene3D" id="1.20.200.10">
    <property type="entry name" value="Fumarase/aspartase (Central domain)"/>
    <property type="match status" value="1"/>
</dbReference>
<proteinExistence type="inferred from homology"/>
<keyword evidence="3 4" id="KW-0456">Lyase</keyword>